<dbReference type="GO" id="GO:0016829">
    <property type="term" value="F:lyase activity"/>
    <property type="evidence" value="ECO:0007669"/>
    <property type="project" value="UniProtKB-KW"/>
</dbReference>
<dbReference type="InterPro" id="IPR023170">
    <property type="entry name" value="HhH_base_excis_C"/>
</dbReference>
<reference evidence="1" key="1">
    <citation type="journal article" date="2020" name="mSystems">
        <title>Genome- and Community-Level Interaction Insights into Carbon Utilization and Element Cycling Functions of Hydrothermarchaeota in Hydrothermal Sediment.</title>
        <authorList>
            <person name="Zhou Z."/>
            <person name="Liu Y."/>
            <person name="Xu W."/>
            <person name="Pan J."/>
            <person name="Luo Z.H."/>
            <person name="Li M."/>
        </authorList>
    </citation>
    <scope>NUCLEOTIDE SEQUENCE [LARGE SCALE GENOMIC DNA]</scope>
    <source>
        <strain evidence="1">SpSt-1116</strain>
    </source>
</reference>
<dbReference type="Gene3D" id="1.10.340.30">
    <property type="entry name" value="Hypothetical protein, domain 2"/>
    <property type="match status" value="1"/>
</dbReference>
<dbReference type="AlphaFoldDB" id="A0A7J3ZKZ6"/>
<protein>
    <submittedName>
        <fullName evidence="1">N-glycosylase/DNA lyase</fullName>
    </submittedName>
</protein>
<organism evidence="1">
    <name type="scientific">Fervidicoccus fontis</name>
    <dbReference type="NCBI Taxonomy" id="683846"/>
    <lineage>
        <taxon>Archaea</taxon>
        <taxon>Thermoproteota</taxon>
        <taxon>Thermoprotei</taxon>
        <taxon>Fervidicoccales</taxon>
        <taxon>Fervidicoccaceae</taxon>
        <taxon>Fervidicoccus</taxon>
    </lineage>
</organism>
<accession>A0A7J3ZKZ6</accession>
<dbReference type="Pfam" id="PF09171">
    <property type="entry name" value="AGOG"/>
    <property type="match status" value="1"/>
</dbReference>
<comment type="caution">
    <text evidence="1">The sequence shown here is derived from an EMBL/GenBank/DDBJ whole genome shotgun (WGS) entry which is preliminary data.</text>
</comment>
<gene>
    <name evidence="1" type="ORF">ENM78_05000</name>
</gene>
<dbReference type="Gene3D" id="1.10.1670.10">
    <property type="entry name" value="Helix-hairpin-Helix base-excision DNA repair enzymes (C-terminal)"/>
    <property type="match status" value="1"/>
</dbReference>
<dbReference type="InterPro" id="IPR011257">
    <property type="entry name" value="DNA_glycosylase"/>
</dbReference>
<dbReference type="SUPFAM" id="SSF48150">
    <property type="entry name" value="DNA-glycosylase"/>
    <property type="match status" value="1"/>
</dbReference>
<proteinExistence type="predicted"/>
<dbReference type="GO" id="GO:0016799">
    <property type="term" value="F:hydrolase activity, hydrolyzing N-glycosyl compounds"/>
    <property type="evidence" value="ECO:0007669"/>
    <property type="project" value="InterPro"/>
</dbReference>
<dbReference type="EMBL" id="DRZC01000072">
    <property type="protein sequence ID" value="HHQ80786.1"/>
    <property type="molecule type" value="Genomic_DNA"/>
</dbReference>
<evidence type="ECO:0000313" key="1">
    <source>
        <dbReference type="EMBL" id="HHQ80786.1"/>
    </source>
</evidence>
<dbReference type="GO" id="GO:0003906">
    <property type="term" value="F:DNA-(apurinic or apyrimidinic site) endonuclease activity"/>
    <property type="evidence" value="ECO:0007669"/>
    <property type="project" value="InterPro"/>
</dbReference>
<dbReference type="InterPro" id="IPR015254">
    <property type="entry name" value="AGOG-like"/>
</dbReference>
<dbReference type="GO" id="GO:0006281">
    <property type="term" value="P:DNA repair"/>
    <property type="evidence" value="ECO:0007669"/>
    <property type="project" value="InterPro"/>
</dbReference>
<sequence length="316" mass="36041">MVQERSTVTRREKSVKELKLTVREDRVREVSSAISELGLDNLKRLEERDPQYEAIRFLVKRAENIVEVAVLVVANALISYRLTGPGESYWWEFAREAAMEAEQTGNLNVERFFRDFLARSRHNRLLVGQKISRIRRFGESRACQELIKGLLEGHSSSSNDVLRLWIELGRALGSKSQKTLSFAVKMLYYVARSASRNIELPSTIPIPVDLRVSMTTATSLLVSNGSWRRVWRELYGRGRGLAVEAWRRIGVLSRIPPLHIDALLWTSALEIKKQGFKCERAIKAVAESIYTKLDRGVTKDVCEKIAIELTRALCIP</sequence>
<name>A0A7J3ZKZ6_9CREN</name>
<keyword evidence="1" id="KW-0456">Lyase</keyword>